<dbReference type="InterPro" id="IPR012338">
    <property type="entry name" value="Beta-lactam/transpept-like"/>
</dbReference>
<dbReference type="GO" id="GO:0006508">
    <property type="term" value="P:proteolysis"/>
    <property type="evidence" value="ECO:0007669"/>
    <property type="project" value="InterPro"/>
</dbReference>
<dbReference type="Pfam" id="PF02113">
    <property type="entry name" value="Peptidase_S13"/>
    <property type="match status" value="1"/>
</dbReference>
<gene>
    <name evidence="3" type="ORF">METZ01_LOCUS330108</name>
</gene>
<organism evidence="3">
    <name type="scientific">marine metagenome</name>
    <dbReference type="NCBI Taxonomy" id="408172"/>
    <lineage>
        <taxon>unclassified sequences</taxon>
        <taxon>metagenomes</taxon>
        <taxon>ecological metagenomes</taxon>
    </lineage>
</organism>
<dbReference type="GO" id="GO:0004185">
    <property type="term" value="F:serine-type carboxypeptidase activity"/>
    <property type="evidence" value="ECO:0007669"/>
    <property type="project" value="InterPro"/>
</dbReference>
<evidence type="ECO:0000313" key="3">
    <source>
        <dbReference type="EMBL" id="SVC77254.1"/>
    </source>
</evidence>
<feature type="non-terminal residue" evidence="3">
    <location>
        <position position="339"/>
    </location>
</feature>
<dbReference type="Gene3D" id="3.40.710.10">
    <property type="entry name" value="DD-peptidase/beta-lactamase superfamily"/>
    <property type="match status" value="2"/>
</dbReference>
<dbReference type="PANTHER" id="PTHR30023:SF0">
    <property type="entry name" value="PENICILLIN-SENSITIVE CARBOXYPEPTIDASE A"/>
    <property type="match status" value="1"/>
</dbReference>
<evidence type="ECO:0000256" key="2">
    <source>
        <dbReference type="ARBA" id="ARBA00022801"/>
    </source>
</evidence>
<dbReference type="NCBIfam" id="TIGR00666">
    <property type="entry name" value="PBP4"/>
    <property type="match status" value="1"/>
</dbReference>
<dbReference type="PANTHER" id="PTHR30023">
    <property type="entry name" value="D-ALANYL-D-ALANINE CARBOXYPEPTIDASE"/>
    <property type="match status" value="1"/>
</dbReference>
<dbReference type="PRINTS" id="PR00922">
    <property type="entry name" value="DADACBPTASE3"/>
</dbReference>
<dbReference type="EMBL" id="UINC01110025">
    <property type="protein sequence ID" value="SVC77254.1"/>
    <property type="molecule type" value="Genomic_DNA"/>
</dbReference>
<evidence type="ECO:0000256" key="1">
    <source>
        <dbReference type="ARBA" id="ARBA00006096"/>
    </source>
</evidence>
<protein>
    <recommendedName>
        <fullName evidence="4">D-alanyl-D-alanine carboxypeptidase/D-alanyl-D-alanine-endopeptidase</fullName>
    </recommendedName>
</protein>
<accession>A0A382PV96</accession>
<dbReference type="SUPFAM" id="SSF56601">
    <property type="entry name" value="beta-lactamase/transpeptidase-like"/>
    <property type="match status" value="1"/>
</dbReference>
<dbReference type="InterPro" id="IPR000667">
    <property type="entry name" value="Peptidase_S13"/>
</dbReference>
<sequence length="339" mass="38009">IDLKSNETIYEWNPNSLFNPGSNTKLFTCIASLALLDTNTTFSTSVYQDTNAIYLVGGGDPHLTIEQLDTISQTISDTIKLHLGRDYWFLNNRLRMRSIDLAKKINYLIVDNSIFDNIFYGPGWMWDEGSWWHAGQISAMSLNENCIDFYVSPGKLGKPIIINTHPTTNFISIQNESITVNDTVNFQKLKIKRDWGNQKNNFIISGNIMDTSSVDTMQRNIHDPSLFVGTVFAEMLVSKGLNIKHIIKGSVPNDAMKITEHESKPIVHSLIGLMKKSENLTAELLVKHIGSTVYDTIGTWNNGLLAIKTFLHDTVGIDTNTFSLSDGSGMSRYNYSSPN</sequence>
<dbReference type="GO" id="GO:0000270">
    <property type="term" value="P:peptidoglycan metabolic process"/>
    <property type="evidence" value="ECO:0007669"/>
    <property type="project" value="TreeGrafter"/>
</dbReference>
<feature type="non-terminal residue" evidence="3">
    <location>
        <position position="1"/>
    </location>
</feature>
<proteinExistence type="inferred from homology"/>
<keyword evidence="2" id="KW-0378">Hydrolase</keyword>
<dbReference type="AlphaFoldDB" id="A0A382PV96"/>
<name>A0A382PV96_9ZZZZ</name>
<reference evidence="3" key="1">
    <citation type="submission" date="2018-05" db="EMBL/GenBank/DDBJ databases">
        <authorList>
            <person name="Lanie J.A."/>
            <person name="Ng W.-L."/>
            <person name="Kazmierczak K.M."/>
            <person name="Andrzejewski T.M."/>
            <person name="Davidsen T.M."/>
            <person name="Wayne K.J."/>
            <person name="Tettelin H."/>
            <person name="Glass J.I."/>
            <person name="Rusch D."/>
            <person name="Podicherti R."/>
            <person name="Tsui H.-C.T."/>
            <person name="Winkler M.E."/>
        </authorList>
    </citation>
    <scope>NUCLEOTIDE SEQUENCE</scope>
</reference>
<comment type="similarity">
    <text evidence="1">Belongs to the peptidase S13 family.</text>
</comment>
<evidence type="ECO:0008006" key="4">
    <source>
        <dbReference type="Google" id="ProtNLM"/>
    </source>
</evidence>